<sequence length="107" mass="12324">MKIVHIFRFEKLRDGGSLIVSFQSDDSCEYWVMFPVANLESNLPKFKNPVLVNRTTGIEVELSRMGAKQWLNQLAPLFYARDELPHVSKYSEKRILGDMLALCDEST</sequence>
<dbReference type="AlphaFoldDB" id="A0A545TA54"/>
<evidence type="ECO:0000313" key="2">
    <source>
        <dbReference type="Proteomes" id="UP000317839"/>
    </source>
</evidence>
<dbReference type="EMBL" id="VIKR01000003">
    <property type="protein sequence ID" value="TQV74099.1"/>
    <property type="molecule type" value="Genomic_DNA"/>
</dbReference>
<name>A0A545TA54_9GAMM</name>
<keyword evidence="2" id="KW-1185">Reference proteome</keyword>
<proteinExistence type="predicted"/>
<reference evidence="1 2" key="1">
    <citation type="submission" date="2019-06" db="EMBL/GenBank/DDBJ databases">
        <title>Draft genome of Aliikangiella marina GYP-15.</title>
        <authorList>
            <person name="Wang G."/>
        </authorList>
    </citation>
    <scope>NUCLEOTIDE SEQUENCE [LARGE SCALE GENOMIC DNA]</scope>
    <source>
        <strain evidence="1 2">GYP-15</strain>
    </source>
</reference>
<dbReference type="RefSeq" id="WP_142942807.1">
    <property type="nucleotide sequence ID" value="NZ_VIKR01000003.1"/>
</dbReference>
<organism evidence="1 2">
    <name type="scientific">Aliikangiella marina</name>
    <dbReference type="NCBI Taxonomy" id="1712262"/>
    <lineage>
        <taxon>Bacteria</taxon>
        <taxon>Pseudomonadati</taxon>
        <taxon>Pseudomonadota</taxon>
        <taxon>Gammaproteobacteria</taxon>
        <taxon>Oceanospirillales</taxon>
        <taxon>Pleioneaceae</taxon>
        <taxon>Aliikangiella</taxon>
    </lineage>
</organism>
<dbReference type="OrthoDB" id="6198349at2"/>
<protein>
    <submittedName>
        <fullName evidence="1">Uncharacterized protein</fullName>
    </submittedName>
</protein>
<comment type="caution">
    <text evidence="1">The sequence shown here is derived from an EMBL/GenBank/DDBJ whole genome shotgun (WGS) entry which is preliminary data.</text>
</comment>
<accession>A0A545TA54</accession>
<dbReference type="Proteomes" id="UP000317839">
    <property type="component" value="Unassembled WGS sequence"/>
</dbReference>
<evidence type="ECO:0000313" key="1">
    <source>
        <dbReference type="EMBL" id="TQV74099.1"/>
    </source>
</evidence>
<gene>
    <name evidence="1" type="ORF">FLL45_14680</name>
</gene>